<name>A0A1J5R2B7_9ZZZZ</name>
<dbReference type="GO" id="GO:0015074">
    <property type="term" value="P:DNA integration"/>
    <property type="evidence" value="ECO:0007669"/>
    <property type="project" value="InterPro"/>
</dbReference>
<dbReference type="InterPro" id="IPR012337">
    <property type="entry name" value="RNaseH-like_sf"/>
</dbReference>
<dbReference type="PANTHER" id="PTHR46889:SF4">
    <property type="entry name" value="TRANSPOSASE INSO FOR INSERTION SEQUENCE ELEMENT IS911B-RELATED"/>
    <property type="match status" value="1"/>
</dbReference>
<dbReference type="InterPro" id="IPR025948">
    <property type="entry name" value="HTH-like_dom"/>
</dbReference>
<gene>
    <name evidence="2" type="ORF">GALL_284730</name>
</gene>
<accession>A0A1J5R2B7</accession>
<dbReference type="Pfam" id="PF00665">
    <property type="entry name" value="rve"/>
    <property type="match status" value="1"/>
</dbReference>
<dbReference type="PROSITE" id="PS50994">
    <property type="entry name" value="INTEGRASE"/>
    <property type="match status" value="1"/>
</dbReference>
<dbReference type="Gene3D" id="3.30.420.10">
    <property type="entry name" value="Ribonuclease H-like superfamily/Ribonuclease H"/>
    <property type="match status" value="1"/>
</dbReference>
<dbReference type="InterPro" id="IPR001584">
    <property type="entry name" value="Integrase_cat-core"/>
</dbReference>
<dbReference type="Pfam" id="PF13333">
    <property type="entry name" value="rve_2"/>
    <property type="match status" value="1"/>
</dbReference>
<feature type="domain" description="Integrase catalytic" evidence="1">
    <location>
        <begin position="123"/>
        <end position="285"/>
    </location>
</feature>
<dbReference type="SUPFAM" id="SSF53098">
    <property type="entry name" value="Ribonuclease H-like"/>
    <property type="match status" value="1"/>
</dbReference>
<dbReference type="InterPro" id="IPR036397">
    <property type="entry name" value="RNaseH_sf"/>
</dbReference>
<dbReference type="PANTHER" id="PTHR46889">
    <property type="entry name" value="TRANSPOSASE INSF FOR INSERTION SEQUENCE IS3B-RELATED"/>
    <property type="match status" value="1"/>
</dbReference>
<dbReference type="Pfam" id="PF13276">
    <property type="entry name" value="HTH_21"/>
    <property type="match status" value="1"/>
</dbReference>
<dbReference type="EMBL" id="MLJW01000322">
    <property type="protein sequence ID" value="OIQ89626.1"/>
    <property type="molecule type" value="Genomic_DNA"/>
</dbReference>
<sequence length="293" mass="34026">MKYAWIERNRKRWPVSVACAVLGVSPSGYHDHRVRSTRPRRGISNDALLVHIRAIHAETRGEYGWPRIWKELLARGIRVGKERVRKLMSLHGIRARGKRKFKATTDSNHKLPVAPNLLDRQFKPATPNAVWTSDITYVATDEGWLYLAVIIDLFSRQVVGWSMQPHMRRELVIDALHMAWFRRRPPPGLICHSDRGSQYCSADFQKALADYGMRSSMSRKGNCWDNAPTESLWGSLKVGRLHGRRFRTRRDAMDEIVDWLTFYNHRRLHSSLGYLSPMQFERAWLAAQNRQAA</sequence>
<organism evidence="2">
    <name type="scientific">mine drainage metagenome</name>
    <dbReference type="NCBI Taxonomy" id="410659"/>
    <lineage>
        <taxon>unclassified sequences</taxon>
        <taxon>metagenomes</taxon>
        <taxon>ecological metagenomes</taxon>
    </lineage>
</organism>
<reference evidence="2" key="1">
    <citation type="submission" date="2016-10" db="EMBL/GenBank/DDBJ databases">
        <title>Sequence of Gallionella enrichment culture.</title>
        <authorList>
            <person name="Poehlein A."/>
            <person name="Muehling M."/>
            <person name="Daniel R."/>
        </authorList>
    </citation>
    <scope>NUCLEOTIDE SEQUENCE</scope>
</reference>
<dbReference type="InterPro" id="IPR048020">
    <property type="entry name" value="Transpos_IS3"/>
</dbReference>
<dbReference type="InterPro" id="IPR050900">
    <property type="entry name" value="Transposase_IS3/IS150/IS904"/>
</dbReference>
<comment type="caution">
    <text evidence="2">The sequence shown here is derived from an EMBL/GenBank/DDBJ whole genome shotgun (WGS) entry which is preliminary data.</text>
</comment>
<protein>
    <submittedName>
        <fullName evidence="2">Integrase core domain protein</fullName>
    </submittedName>
</protein>
<evidence type="ECO:0000313" key="2">
    <source>
        <dbReference type="EMBL" id="OIQ89626.1"/>
    </source>
</evidence>
<evidence type="ECO:0000259" key="1">
    <source>
        <dbReference type="PROSITE" id="PS50994"/>
    </source>
</evidence>
<proteinExistence type="predicted"/>
<dbReference type="AlphaFoldDB" id="A0A1J5R2B7"/>
<dbReference type="GO" id="GO:0003676">
    <property type="term" value="F:nucleic acid binding"/>
    <property type="evidence" value="ECO:0007669"/>
    <property type="project" value="InterPro"/>
</dbReference>
<dbReference type="NCBIfam" id="NF033516">
    <property type="entry name" value="transpos_IS3"/>
    <property type="match status" value="1"/>
</dbReference>